<evidence type="ECO:0000256" key="1">
    <source>
        <dbReference type="SAM" id="Coils"/>
    </source>
</evidence>
<accession>A0A8U0IFG5</accession>
<dbReference type="KEGG" id="haxz:M0R88_10470"/>
<gene>
    <name evidence="3" type="ORF">M0R88_10470</name>
</gene>
<name>A0A8U0IFG5_9EURY</name>
<dbReference type="EMBL" id="CP096658">
    <property type="protein sequence ID" value="UPV98951.1"/>
    <property type="molecule type" value="Genomic_DNA"/>
</dbReference>
<dbReference type="Proteomes" id="UP000830434">
    <property type="component" value="Chromosome"/>
</dbReference>
<keyword evidence="1" id="KW-0175">Coiled coil</keyword>
<reference evidence="3" key="1">
    <citation type="submission" date="2022-04" db="EMBL/GenBank/DDBJ databases">
        <title>Diverse halophilic archaea isolated from saline environments.</title>
        <authorList>
            <person name="Cui H.-L."/>
        </authorList>
    </citation>
    <scope>NUCLEOTIDE SEQUENCE</scope>
    <source>
        <strain evidence="3">XZYJT40</strain>
    </source>
</reference>
<sequence length="726" mass="78263">MLPTRVRTSLLSLLILIVLTTGVSGQALGVSSSTENAVLDESSKVDVKDAPRTLIAWQATANNSSTVQHENPSDVKNDGNTGALQQWFASRLRSQLGNSSVNLSQGEYETARAVLGEDYNQTLERYSDLAERTESTEDDEVAKQLQNTTSEHREYLSSLERYRQTQEAYREAKQRGNETRAQRLARELEQLHSQINQTGTNLTRSYETIANSTGSNFTSVQRSVSESEQNVSTQQTVIRQTEFTQTNITIKRATTNVSFRKPLVITGRLQSANGTALENQTIAVELGPQVVQTNTTANGSFTVTVRPTRSQRGPQSVTVHYLPANVSKYLGSTTTTQINVSAVPARITLTQLPDETRFNQNISITGRVTIANVSNSPKAVPVRVILGATYLGTTQTNSTGVFTLDTSIPAAVSPGTQEIRLSLPLENQSLKTSNTTAQLRIVETPTTLSLTAIEQASNRVRLSGKLTTDTGVAIANQTLSVQLNGRTVTTVLTNESGGYSTLVNTSTVFGGTADSALNATMVFDGTGNLEQTTARRAIQVESAEGGNGLPVSPLILGTGLLGIGVIGVLAFRSYTGDAQSESTASEQAESGSVASTASGESDSVVSVSETLAEQASSQLTAENYSEAVQLAYQSVRHQIAGNTETFEASPAQTHWEFYRAYHDHGDTQLLHSTELKSLTELYERARFTTGQIDDEHAQTVVQQATTILSEKSKATSESKRRSASLR</sequence>
<dbReference type="RefSeq" id="WP_248653455.1">
    <property type="nucleotide sequence ID" value="NZ_CP096658.1"/>
</dbReference>
<proteinExistence type="predicted"/>
<feature type="compositionally biased region" description="Low complexity" evidence="2">
    <location>
        <begin position="581"/>
        <end position="592"/>
    </location>
</feature>
<evidence type="ECO:0000313" key="3">
    <source>
        <dbReference type="EMBL" id="UPV98951.1"/>
    </source>
</evidence>
<keyword evidence="4" id="KW-1185">Reference proteome</keyword>
<dbReference type="GeneID" id="72190283"/>
<evidence type="ECO:0000256" key="2">
    <source>
        <dbReference type="SAM" id="MobiDB-lite"/>
    </source>
</evidence>
<feature type="coiled-coil region" evidence="1">
    <location>
        <begin position="162"/>
        <end position="201"/>
    </location>
</feature>
<evidence type="ECO:0000313" key="4">
    <source>
        <dbReference type="Proteomes" id="UP000830434"/>
    </source>
</evidence>
<feature type="region of interest" description="Disordered" evidence="2">
    <location>
        <begin position="581"/>
        <end position="609"/>
    </location>
</feature>
<dbReference type="AlphaFoldDB" id="A0A8U0IFG5"/>
<protein>
    <submittedName>
        <fullName evidence="3">DUF4129 domain-containing protein</fullName>
    </submittedName>
</protein>
<organism evidence="3 4">
    <name type="scientific">Halorussus gelatinilyticus</name>
    <dbReference type="NCBI Taxonomy" id="2937524"/>
    <lineage>
        <taxon>Archaea</taxon>
        <taxon>Methanobacteriati</taxon>
        <taxon>Methanobacteriota</taxon>
        <taxon>Stenosarchaea group</taxon>
        <taxon>Halobacteria</taxon>
        <taxon>Halobacteriales</taxon>
        <taxon>Haladaptataceae</taxon>
        <taxon>Halorussus</taxon>
    </lineage>
</organism>